<feature type="transmembrane region" description="Helical" evidence="12">
    <location>
        <begin position="188"/>
        <end position="208"/>
    </location>
</feature>
<evidence type="ECO:0000256" key="1">
    <source>
        <dbReference type="ARBA" id="ARBA00004651"/>
    </source>
</evidence>
<keyword evidence="3 12" id="KW-1003">Cell membrane</keyword>
<reference evidence="14 15" key="1">
    <citation type="journal article" date="2015" name="Nature">
        <title>rRNA introns, odd ribosomes, and small enigmatic genomes across a large radiation of phyla.</title>
        <authorList>
            <person name="Brown C.T."/>
            <person name="Hug L.A."/>
            <person name="Thomas B.C."/>
            <person name="Sharon I."/>
            <person name="Castelle C.J."/>
            <person name="Singh A."/>
            <person name="Wilkins M.J."/>
            <person name="Williams K.H."/>
            <person name="Banfield J.F."/>
        </authorList>
    </citation>
    <scope>NUCLEOTIDE SEQUENCE [LARGE SCALE GENOMIC DNA]</scope>
</reference>
<feature type="domain" description="Peptidase M48" evidence="13">
    <location>
        <begin position="73"/>
        <end position="295"/>
    </location>
</feature>
<evidence type="ECO:0000256" key="6">
    <source>
        <dbReference type="ARBA" id="ARBA00022723"/>
    </source>
</evidence>
<feature type="binding site" evidence="12">
    <location>
        <position position="142"/>
    </location>
    <ligand>
        <name>Zn(2+)</name>
        <dbReference type="ChEBI" id="CHEBI:29105"/>
        <note>catalytic</note>
    </ligand>
</feature>
<dbReference type="AlphaFoldDB" id="A0A0G0WA87"/>
<dbReference type="InterPro" id="IPR050083">
    <property type="entry name" value="HtpX_protease"/>
</dbReference>
<evidence type="ECO:0000256" key="10">
    <source>
        <dbReference type="ARBA" id="ARBA00023049"/>
    </source>
</evidence>
<dbReference type="Pfam" id="PF01435">
    <property type="entry name" value="Peptidase_M48"/>
    <property type="match status" value="1"/>
</dbReference>
<dbReference type="GO" id="GO:0004222">
    <property type="term" value="F:metalloendopeptidase activity"/>
    <property type="evidence" value="ECO:0007669"/>
    <property type="project" value="UniProtKB-UniRule"/>
</dbReference>
<keyword evidence="5 12" id="KW-0812">Transmembrane</keyword>
<feature type="active site" evidence="12">
    <location>
        <position position="139"/>
    </location>
</feature>
<accession>A0A0G0WA87</accession>
<comment type="caution">
    <text evidence="14">The sequence shown here is derived from an EMBL/GenBank/DDBJ whole genome shotgun (WGS) entry which is preliminary data.</text>
</comment>
<evidence type="ECO:0000256" key="4">
    <source>
        <dbReference type="ARBA" id="ARBA00022670"/>
    </source>
</evidence>
<evidence type="ECO:0000313" key="14">
    <source>
        <dbReference type="EMBL" id="KKS08982.1"/>
    </source>
</evidence>
<feature type="transmembrane region" description="Helical" evidence="12">
    <location>
        <begin position="36"/>
        <end position="55"/>
    </location>
</feature>
<feature type="binding site" evidence="12">
    <location>
        <position position="138"/>
    </location>
    <ligand>
        <name>Zn(2+)</name>
        <dbReference type="ChEBI" id="CHEBI:29105"/>
        <note>catalytic</note>
    </ligand>
</feature>
<gene>
    <name evidence="12" type="primary">htpX</name>
    <name evidence="14" type="ORF">UU65_C0003G0037</name>
</gene>
<proteinExistence type="inferred from homology"/>
<keyword evidence="6 12" id="KW-0479">Metal-binding</keyword>
<evidence type="ECO:0000256" key="3">
    <source>
        <dbReference type="ARBA" id="ARBA00022475"/>
    </source>
</evidence>
<feature type="transmembrane region" description="Helical" evidence="12">
    <location>
        <begin position="12"/>
        <end position="30"/>
    </location>
</feature>
<dbReference type="Proteomes" id="UP000033869">
    <property type="component" value="Unassembled WGS sequence"/>
</dbReference>
<dbReference type="EC" id="3.4.24.-" evidence="12"/>
<dbReference type="PANTHER" id="PTHR43221:SF1">
    <property type="entry name" value="PROTEASE HTPX"/>
    <property type="match status" value="1"/>
</dbReference>
<evidence type="ECO:0000256" key="8">
    <source>
        <dbReference type="ARBA" id="ARBA00022833"/>
    </source>
</evidence>
<dbReference type="GO" id="GO:0005886">
    <property type="term" value="C:plasma membrane"/>
    <property type="evidence" value="ECO:0007669"/>
    <property type="project" value="UniProtKB-SubCell"/>
</dbReference>
<dbReference type="InterPro" id="IPR001915">
    <property type="entry name" value="Peptidase_M48"/>
</dbReference>
<dbReference type="PANTHER" id="PTHR43221">
    <property type="entry name" value="PROTEASE HTPX"/>
    <property type="match status" value="1"/>
</dbReference>
<evidence type="ECO:0000256" key="5">
    <source>
        <dbReference type="ARBA" id="ARBA00022692"/>
    </source>
</evidence>
<dbReference type="GO" id="GO:0006508">
    <property type="term" value="P:proteolysis"/>
    <property type="evidence" value="ECO:0007669"/>
    <property type="project" value="UniProtKB-KW"/>
</dbReference>
<evidence type="ECO:0000256" key="7">
    <source>
        <dbReference type="ARBA" id="ARBA00022801"/>
    </source>
</evidence>
<keyword evidence="7 12" id="KW-0378">Hydrolase</keyword>
<evidence type="ECO:0000256" key="11">
    <source>
        <dbReference type="ARBA" id="ARBA00023136"/>
    </source>
</evidence>
<feature type="binding site" evidence="12">
    <location>
        <position position="217"/>
    </location>
    <ligand>
        <name>Zn(2+)</name>
        <dbReference type="ChEBI" id="CHEBI:29105"/>
        <note>catalytic</note>
    </ligand>
</feature>
<dbReference type="InterPro" id="IPR022919">
    <property type="entry name" value="Pept_M48_protease_HtpX"/>
</dbReference>
<dbReference type="HAMAP" id="MF_00188">
    <property type="entry name" value="Pept_M48_protease_HtpX"/>
    <property type="match status" value="1"/>
</dbReference>
<name>A0A0G0WA87_UNCC2</name>
<evidence type="ECO:0000313" key="15">
    <source>
        <dbReference type="Proteomes" id="UP000033869"/>
    </source>
</evidence>
<keyword evidence="4 12" id="KW-0645">Protease</keyword>
<sequence length="296" mass="32958">MYREIESNKIKTVIIMILFPAFVIGLAYVFSYRYPVILPIAVIFSLVQAWAGYFYSDKITLAVSGAKPVLKNDNPELFRIVENLSIASGLPMPKVYIINDSAPNAFATGRNPDHSAIAVTRGLLEKLEKTELEGVIAHEMSHIKNYDIRLMTVMVVMVGIVALMADFFLRMSFWGGRDDDRQSGQLGLILMVAGIVLALLSPIFASLIQLSLSRKREYLADATGALLTRYPEGLAKALEKIAADTEPLEAANKATAHLYIENPLKEHKGSSRGWFINFFNTHPPVEERIKRLKAMA</sequence>
<evidence type="ECO:0000256" key="9">
    <source>
        <dbReference type="ARBA" id="ARBA00022989"/>
    </source>
</evidence>
<dbReference type="CDD" id="cd07340">
    <property type="entry name" value="M48B_Htpx_like"/>
    <property type="match status" value="1"/>
</dbReference>
<dbReference type="EMBL" id="LCBL01000003">
    <property type="protein sequence ID" value="KKS08982.1"/>
    <property type="molecule type" value="Genomic_DNA"/>
</dbReference>
<keyword evidence="10 12" id="KW-0482">Metalloprotease</keyword>
<evidence type="ECO:0000256" key="2">
    <source>
        <dbReference type="ARBA" id="ARBA00009779"/>
    </source>
</evidence>
<dbReference type="Gene3D" id="3.30.2010.10">
    <property type="entry name" value="Metalloproteases ('zincins'), catalytic domain"/>
    <property type="match status" value="1"/>
</dbReference>
<dbReference type="GO" id="GO:0008270">
    <property type="term" value="F:zinc ion binding"/>
    <property type="evidence" value="ECO:0007669"/>
    <property type="project" value="UniProtKB-UniRule"/>
</dbReference>
<comment type="similarity">
    <text evidence="2 12">Belongs to the peptidase M48B family.</text>
</comment>
<protein>
    <recommendedName>
        <fullName evidence="12">Protease HtpX homolog</fullName>
        <ecNumber evidence="12">3.4.24.-</ecNumber>
    </recommendedName>
</protein>
<evidence type="ECO:0000256" key="12">
    <source>
        <dbReference type="HAMAP-Rule" id="MF_00188"/>
    </source>
</evidence>
<keyword evidence="8 12" id="KW-0862">Zinc</keyword>
<comment type="cofactor">
    <cofactor evidence="12">
        <name>Zn(2+)</name>
        <dbReference type="ChEBI" id="CHEBI:29105"/>
    </cofactor>
    <text evidence="12">Binds 1 zinc ion per subunit.</text>
</comment>
<organism evidence="14 15">
    <name type="scientific">candidate division CPR2 bacterium GW2011_GWC1_41_48</name>
    <dbReference type="NCBI Taxonomy" id="1618344"/>
    <lineage>
        <taxon>Bacteria</taxon>
        <taxon>Bacteria division CPR2</taxon>
    </lineage>
</organism>
<comment type="subcellular location">
    <subcellularLocation>
        <location evidence="1 12">Cell membrane</location>
        <topology evidence="1 12">Multi-pass membrane protein</topology>
    </subcellularLocation>
</comment>
<feature type="transmembrane region" description="Helical" evidence="12">
    <location>
        <begin position="148"/>
        <end position="168"/>
    </location>
</feature>
<evidence type="ECO:0000259" key="13">
    <source>
        <dbReference type="Pfam" id="PF01435"/>
    </source>
</evidence>
<keyword evidence="9 12" id="KW-1133">Transmembrane helix</keyword>
<keyword evidence="11 12" id="KW-0472">Membrane</keyword>